<sequence length="137" mass="14985">MAASMMRTNSSCNLMKCCLLLGFLLFGPAFLYFFGCPCFHCPKDDSYPTTCTRSAIPPWPICLIKDVKGFVAKSQDGATRCCKTDLSECKCPKKDTDKFKDEIESWCADIATCDAAATAAADDVMVSTDEEVVFVAE</sequence>
<gene>
    <name evidence="1" type="ORF">GOCE00092_LOCUS21085</name>
</gene>
<accession>A0A7S1VJ52</accession>
<protein>
    <submittedName>
        <fullName evidence="1">Uncharacterized protein</fullName>
    </submittedName>
</protein>
<organism evidence="1">
    <name type="scientific">Grammatophora oceanica</name>
    <dbReference type="NCBI Taxonomy" id="210454"/>
    <lineage>
        <taxon>Eukaryota</taxon>
        <taxon>Sar</taxon>
        <taxon>Stramenopiles</taxon>
        <taxon>Ochrophyta</taxon>
        <taxon>Bacillariophyta</taxon>
        <taxon>Fragilariophyceae</taxon>
        <taxon>Fragilariophycidae</taxon>
        <taxon>Rhabdonematales</taxon>
        <taxon>Grammatophoraceae</taxon>
        <taxon>Grammatophora</taxon>
    </lineage>
</organism>
<reference evidence="1" key="1">
    <citation type="submission" date="2021-01" db="EMBL/GenBank/DDBJ databases">
        <authorList>
            <person name="Corre E."/>
            <person name="Pelletier E."/>
            <person name="Niang G."/>
            <person name="Scheremetjew M."/>
            <person name="Finn R."/>
            <person name="Kale V."/>
            <person name="Holt S."/>
            <person name="Cochrane G."/>
            <person name="Meng A."/>
            <person name="Brown T."/>
            <person name="Cohen L."/>
        </authorList>
    </citation>
    <scope>NUCLEOTIDE SEQUENCE</scope>
    <source>
        <strain evidence="1">CCMP 410</strain>
    </source>
</reference>
<name>A0A7S1VJ52_9STRA</name>
<dbReference type="EMBL" id="HBGK01040375">
    <property type="protein sequence ID" value="CAD9299713.1"/>
    <property type="molecule type" value="Transcribed_RNA"/>
</dbReference>
<proteinExistence type="predicted"/>
<evidence type="ECO:0000313" key="1">
    <source>
        <dbReference type="EMBL" id="CAD9299713.1"/>
    </source>
</evidence>
<dbReference type="AlphaFoldDB" id="A0A7S1VJ52"/>